<name>A0ACB9HAC3_CICIN</name>
<protein>
    <submittedName>
        <fullName evidence="1">Uncharacterized protein</fullName>
    </submittedName>
</protein>
<organism evidence="1 2">
    <name type="scientific">Cichorium intybus</name>
    <name type="common">Chicory</name>
    <dbReference type="NCBI Taxonomy" id="13427"/>
    <lineage>
        <taxon>Eukaryota</taxon>
        <taxon>Viridiplantae</taxon>
        <taxon>Streptophyta</taxon>
        <taxon>Embryophyta</taxon>
        <taxon>Tracheophyta</taxon>
        <taxon>Spermatophyta</taxon>
        <taxon>Magnoliopsida</taxon>
        <taxon>eudicotyledons</taxon>
        <taxon>Gunneridae</taxon>
        <taxon>Pentapetalae</taxon>
        <taxon>asterids</taxon>
        <taxon>campanulids</taxon>
        <taxon>Asterales</taxon>
        <taxon>Asteraceae</taxon>
        <taxon>Cichorioideae</taxon>
        <taxon>Cichorieae</taxon>
        <taxon>Cichoriinae</taxon>
        <taxon>Cichorium</taxon>
    </lineage>
</organism>
<evidence type="ECO:0000313" key="2">
    <source>
        <dbReference type="Proteomes" id="UP001055811"/>
    </source>
</evidence>
<accession>A0ACB9HAC3</accession>
<reference evidence="2" key="1">
    <citation type="journal article" date="2022" name="Mol. Ecol. Resour.">
        <title>The genomes of chicory, endive, great burdock and yacon provide insights into Asteraceae palaeo-polyploidization history and plant inulin production.</title>
        <authorList>
            <person name="Fan W."/>
            <person name="Wang S."/>
            <person name="Wang H."/>
            <person name="Wang A."/>
            <person name="Jiang F."/>
            <person name="Liu H."/>
            <person name="Zhao H."/>
            <person name="Xu D."/>
            <person name="Zhang Y."/>
        </authorList>
    </citation>
    <scope>NUCLEOTIDE SEQUENCE [LARGE SCALE GENOMIC DNA]</scope>
    <source>
        <strain evidence="2">cv. Punajuju</strain>
    </source>
</reference>
<dbReference type="EMBL" id="CM042009">
    <property type="protein sequence ID" value="KAI3792271.1"/>
    <property type="molecule type" value="Genomic_DNA"/>
</dbReference>
<comment type="caution">
    <text evidence="1">The sequence shown here is derived from an EMBL/GenBank/DDBJ whole genome shotgun (WGS) entry which is preliminary data.</text>
</comment>
<proteinExistence type="predicted"/>
<dbReference type="Proteomes" id="UP001055811">
    <property type="component" value="Linkage Group LG01"/>
</dbReference>
<reference evidence="1 2" key="2">
    <citation type="journal article" date="2022" name="Mol. Ecol. Resour.">
        <title>The genomes of chicory, endive, great burdock and yacon provide insights into Asteraceae paleo-polyploidization history and plant inulin production.</title>
        <authorList>
            <person name="Fan W."/>
            <person name="Wang S."/>
            <person name="Wang H."/>
            <person name="Wang A."/>
            <person name="Jiang F."/>
            <person name="Liu H."/>
            <person name="Zhao H."/>
            <person name="Xu D."/>
            <person name="Zhang Y."/>
        </authorList>
    </citation>
    <scope>NUCLEOTIDE SEQUENCE [LARGE SCALE GENOMIC DNA]</scope>
    <source>
        <strain evidence="2">cv. Punajuju</strain>
        <tissue evidence="1">Leaves</tissue>
    </source>
</reference>
<evidence type="ECO:0000313" key="1">
    <source>
        <dbReference type="EMBL" id="KAI3792271.1"/>
    </source>
</evidence>
<keyword evidence="2" id="KW-1185">Reference proteome</keyword>
<sequence length="291" mass="31629">MQINAICGVLPSILHIKHLALYARKHNSYRENQGSLQPGPPENTIADSQQLVLKHSIMALYVDEAEVFKCAKHPSRRRKSGICPKCLRERLVALCPECAGVLPCSVCPAPVDSSSSSSSSSNSFSLFAFSRGGSRRDYAPPCTVNADAVRLSNNIEGEPSLRKSRSVAVPFLRSRSRYVGGPVAGCDAEVVMENNKPRPKGSRSKTHFWSVFTPNKSKKCDVNGEGMDDQSNKIYDSPAVEDFSMMKRSRSVAVGTGSTFGPSASKRKGWYFPSPVKGILNPKPHKSVAVA</sequence>
<gene>
    <name evidence="1" type="ORF">L2E82_06146</name>
</gene>